<keyword evidence="3" id="KW-1185">Reference proteome</keyword>
<dbReference type="InterPro" id="IPR002765">
    <property type="entry name" value="UPF0145_YbjQ-like"/>
</dbReference>
<organism evidence="2 3">
    <name type="scientific">Dethiosulfovibrio salsuginis</name>
    <dbReference type="NCBI Taxonomy" id="561720"/>
    <lineage>
        <taxon>Bacteria</taxon>
        <taxon>Thermotogati</taxon>
        <taxon>Synergistota</taxon>
        <taxon>Synergistia</taxon>
        <taxon>Synergistales</taxon>
        <taxon>Dethiosulfovibrionaceae</taxon>
        <taxon>Dethiosulfovibrio</taxon>
    </lineage>
</organism>
<dbReference type="EMBL" id="FXBB01000020">
    <property type="protein sequence ID" value="SMG34967.1"/>
    <property type="molecule type" value="Genomic_DNA"/>
</dbReference>
<accession>A0A1X7K246</accession>
<dbReference type="Pfam" id="PF01906">
    <property type="entry name" value="YbjQ_1"/>
    <property type="match status" value="1"/>
</dbReference>
<name>A0A1X7K246_9BACT</name>
<reference evidence="3" key="1">
    <citation type="submission" date="2017-04" db="EMBL/GenBank/DDBJ databases">
        <authorList>
            <person name="Varghese N."/>
            <person name="Submissions S."/>
        </authorList>
    </citation>
    <scope>NUCLEOTIDE SEQUENCE [LARGE SCALE GENOMIC DNA]</scope>
    <source>
        <strain evidence="3">USBA 82</strain>
    </source>
</reference>
<dbReference type="SUPFAM" id="SSF117782">
    <property type="entry name" value="YbjQ-like"/>
    <property type="match status" value="1"/>
</dbReference>
<sequence length="115" mass="12223">MSTFPIMTVDVFPGRDTEFVGSVTACCCLSKSVVQDISSNIRNWTVGGELPRYTEMINQAVDIVMDRIGEKAREIGADGVVGLRLSTTAVSAGAAEIVAYGTAVRFIDSDSKSPT</sequence>
<evidence type="ECO:0000313" key="3">
    <source>
        <dbReference type="Proteomes" id="UP000193355"/>
    </source>
</evidence>
<comment type="similarity">
    <text evidence="1">Belongs to the UPF0145 family.</text>
</comment>
<evidence type="ECO:0000313" key="2">
    <source>
        <dbReference type="EMBL" id="SMG34967.1"/>
    </source>
</evidence>
<dbReference type="Gene3D" id="3.30.110.70">
    <property type="entry name" value="Hypothetical protein apc22750. Chain B"/>
    <property type="match status" value="1"/>
</dbReference>
<dbReference type="Proteomes" id="UP000193355">
    <property type="component" value="Unassembled WGS sequence"/>
</dbReference>
<dbReference type="OrthoDB" id="6200at2"/>
<gene>
    <name evidence="2" type="ORF">SAMN06275492_12023</name>
</gene>
<dbReference type="STRING" id="561720.SAMN06275492_12023"/>
<evidence type="ECO:0000256" key="1">
    <source>
        <dbReference type="ARBA" id="ARBA00010751"/>
    </source>
</evidence>
<protein>
    <submittedName>
        <fullName evidence="2">Uncharacterized conserved protein YbjQ, UPF0145 family</fullName>
    </submittedName>
</protein>
<dbReference type="RefSeq" id="WP_085544886.1">
    <property type="nucleotide sequence ID" value="NZ_FXBB01000020.1"/>
</dbReference>
<dbReference type="PANTHER" id="PTHR34068">
    <property type="entry name" value="UPF0145 PROTEIN YBJQ"/>
    <property type="match status" value="1"/>
</dbReference>
<proteinExistence type="inferred from homology"/>
<dbReference type="InterPro" id="IPR035439">
    <property type="entry name" value="UPF0145_dom_sf"/>
</dbReference>
<dbReference type="PANTHER" id="PTHR34068:SF2">
    <property type="entry name" value="UPF0145 PROTEIN SCO3412"/>
    <property type="match status" value="1"/>
</dbReference>
<dbReference type="AlphaFoldDB" id="A0A1X7K246"/>